<feature type="repeat" description="TPR" evidence="1">
    <location>
        <begin position="83"/>
        <end position="116"/>
    </location>
</feature>
<keyword evidence="4" id="KW-1185">Reference proteome</keyword>
<evidence type="ECO:0000256" key="2">
    <source>
        <dbReference type="SAM" id="Coils"/>
    </source>
</evidence>
<comment type="caution">
    <text evidence="3">The sequence shown here is derived from an EMBL/GenBank/DDBJ whole genome shotgun (WGS) entry which is preliminary data.</text>
</comment>
<dbReference type="RefSeq" id="WP_066465372.1">
    <property type="nucleotide sequence ID" value="NZ_MATO01000045.1"/>
</dbReference>
<dbReference type="AlphaFoldDB" id="A0A1C0YPS2"/>
<dbReference type="InterPro" id="IPR011990">
    <property type="entry name" value="TPR-like_helical_dom_sf"/>
</dbReference>
<evidence type="ECO:0000256" key="1">
    <source>
        <dbReference type="PROSITE-ProRule" id="PRU00339"/>
    </source>
</evidence>
<dbReference type="EMBL" id="MATO01000045">
    <property type="protein sequence ID" value="OCS89168.1"/>
    <property type="molecule type" value="Genomic_DNA"/>
</dbReference>
<dbReference type="OrthoDB" id="9979732at2"/>
<reference evidence="3 4" key="1">
    <citation type="submission" date="2016-07" db="EMBL/GenBank/DDBJ databases">
        <title>Caryophanon latum genome sequencing.</title>
        <authorList>
            <person name="Verma A."/>
            <person name="Pal Y."/>
            <person name="Krishnamurthi S."/>
        </authorList>
    </citation>
    <scope>NUCLEOTIDE SEQUENCE [LARGE SCALE GENOMIC DNA]</scope>
    <source>
        <strain evidence="3 4">DSM 14151</strain>
    </source>
</reference>
<accession>A0A1C0YPS2</accession>
<dbReference type="Gene3D" id="1.25.40.10">
    <property type="entry name" value="Tetratricopeptide repeat domain"/>
    <property type="match status" value="1"/>
</dbReference>
<dbReference type="PROSITE" id="PS50005">
    <property type="entry name" value="TPR"/>
    <property type="match status" value="1"/>
</dbReference>
<dbReference type="InterPro" id="IPR019734">
    <property type="entry name" value="TPR_rpt"/>
</dbReference>
<feature type="coiled-coil region" evidence="2">
    <location>
        <begin position="266"/>
        <end position="293"/>
    </location>
</feature>
<organism evidence="3 4">
    <name type="scientific">Caryophanon latum</name>
    <dbReference type="NCBI Taxonomy" id="33977"/>
    <lineage>
        <taxon>Bacteria</taxon>
        <taxon>Bacillati</taxon>
        <taxon>Bacillota</taxon>
        <taxon>Bacilli</taxon>
        <taxon>Bacillales</taxon>
        <taxon>Caryophanaceae</taxon>
        <taxon>Caryophanon</taxon>
    </lineage>
</organism>
<dbReference type="Proteomes" id="UP000093482">
    <property type="component" value="Unassembled WGS sequence"/>
</dbReference>
<name>A0A1C0YPS2_9BACL</name>
<keyword evidence="2" id="KW-0175">Coiled coil</keyword>
<evidence type="ECO:0000313" key="3">
    <source>
        <dbReference type="EMBL" id="OCS89168.1"/>
    </source>
</evidence>
<sequence length="443" mass="52747">MKSEILISNLDHLRQENKLQEYVEQFYFFLATAVQKEDAKLLHTLLDQYVREVVYLDDRVRLYQLLQAAETFMNLPEYKEYRALFYLMKGNVLYVSLEYEKAIENYKRAISAAAETQDFHVLGVALNNSMAFSNHFELNERKVVSLMSSVFICMTNGQQRRKQYMLLILPIEIALDLQQYDYAQQLLDALNAQVVHENIILRELRQLDVVQLRIYLKSKKYDVFFAKLAELQSAGFQHQYDLQQVMYEYAIEAADGINDAEAKQHYKQQYERCEQLRSKIAQKLQRYKVKTEELMRYMIRFEVLKKKANRHIERGALPQYTVIMFHVERQHLSDEELKTLQLAMHEHMLPNLQSILFGCTMVSSSKMLYVFKQTEAEMIVYLRQHIKPIIAAYRQKTNKSFRVIISYVQNDLYDYNTFEQILQYSYALMYYERYNGKEALLNA</sequence>
<keyword evidence="1" id="KW-0802">TPR repeat</keyword>
<evidence type="ECO:0000313" key="4">
    <source>
        <dbReference type="Proteomes" id="UP000093482"/>
    </source>
</evidence>
<gene>
    <name evidence="3" type="ORF">A6K76_02325</name>
</gene>
<protein>
    <submittedName>
        <fullName evidence="3">Uncharacterized protein</fullName>
    </submittedName>
</protein>
<proteinExistence type="predicted"/>